<accession>A0A1V9EG09</accession>
<dbReference type="InterPro" id="IPR015943">
    <property type="entry name" value="WD40/YVTN_repeat-like_dom_sf"/>
</dbReference>
<dbReference type="InterPro" id="IPR011044">
    <property type="entry name" value="Quino_amine_DH_bsu"/>
</dbReference>
<dbReference type="STRING" id="354355.SAMN05660816_03690"/>
<reference evidence="2" key="1">
    <citation type="submission" date="2016-04" db="EMBL/GenBank/DDBJ databases">
        <authorList>
            <person name="Chen L."/>
            <person name="Zhuang W."/>
            <person name="Wang G."/>
        </authorList>
    </citation>
    <scope>NUCLEOTIDE SEQUENCE [LARGE SCALE GENOMIC DNA]</scope>
    <source>
        <strain evidence="2">17621</strain>
    </source>
</reference>
<dbReference type="Pfam" id="PF05096">
    <property type="entry name" value="Glu_cyclase_2"/>
    <property type="match status" value="1"/>
</dbReference>
<name>A0A1V9EG09_9BACT</name>
<dbReference type="PANTHER" id="PTHR31270">
    <property type="entry name" value="GLUTAMINYL-PEPTIDE CYCLOTRANSFERASE"/>
    <property type="match status" value="1"/>
</dbReference>
<dbReference type="EMBL" id="LVXG01000034">
    <property type="protein sequence ID" value="OQP44894.1"/>
    <property type="molecule type" value="Genomic_DNA"/>
</dbReference>
<proteinExistence type="predicted"/>
<protein>
    <recommendedName>
        <fullName evidence="3">Glutamine cyclotransferase</fullName>
    </recommendedName>
</protein>
<evidence type="ECO:0000313" key="2">
    <source>
        <dbReference type="Proteomes" id="UP000192610"/>
    </source>
</evidence>
<dbReference type="AlphaFoldDB" id="A0A1V9EG09"/>
<dbReference type="SUPFAM" id="SSF50969">
    <property type="entry name" value="YVTN repeat-like/Quinoprotein amine dehydrogenase"/>
    <property type="match status" value="1"/>
</dbReference>
<gene>
    <name evidence="1" type="ORF">A4H97_09280</name>
</gene>
<evidence type="ECO:0008006" key="3">
    <source>
        <dbReference type="Google" id="ProtNLM"/>
    </source>
</evidence>
<sequence length="241" mass="26743">MENAGPVTPAIKYEEVDYFLHDTSLFTEGLLIHDGLLFESTGSPDKGRKSLIGYNDLKTGAFIKKVELPHDSLFGEGIVFFKDKLYQLTYKNHIGFIYDAHSYRKTGQFPIAKEGWGLTTDGASIIMSDGTDTLNYVDADGYTIHKKLPVTENGAKRDSLNELEYIKGYIYANIWLTNNIVKIDPANGKVVGKLDLSTLAFKAALTTGGDALNGIAYDSTTSYIYVTGKLWPHIHQLKMSQ</sequence>
<dbReference type="Gene3D" id="2.130.10.10">
    <property type="entry name" value="YVTN repeat-like/Quinoprotein amine dehydrogenase"/>
    <property type="match status" value="1"/>
</dbReference>
<evidence type="ECO:0000313" key="1">
    <source>
        <dbReference type="EMBL" id="OQP44894.1"/>
    </source>
</evidence>
<organism evidence="1 2">
    <name type="scientific">Niastella yeongjuensis</name>
    <dbReference type="NCBI Taxonomy" id="354355"/>
    <lineage>
        <taxon>Bacteria</taxon>
        <taxon>Pseudomonadati</taxon>
        <taxon>Bacteroidota</taxon>
        <taxon>Chitinophagia</taxon>
        <taxon>Chitinophagales</taxon>
        <taxon>Chitinophagaceae</taxon>
        <taxon>Niastella</taxon>
    </lineage>
</organism>
<dbReference type="PANTHER" id="PTHR31270:SF1">
    <property type="entry name" value="GLUTAMINYL-PEPTIDE CYCLOTRANSFERASE"/>
    <property type="match status" value="1"/>
</dbReference>
<dbReference type="Proteomes" id="UP000192610">
    <property type="component" value="Unassembled WGS sequence"/>
</dbReference>
<comment type="caution">
    <text evidence="1">The sequence shown here is derived from an EMBL/GenBank/DDBJ whole genome shotgun (WGS) entry which is preliminary data.</text>
</comment>
<dbReference type="InterPro" id="IPR007788">
    <property type="entry name" value="QCT"/>
</dbReference>
<keyword evidence="2" id="KW-1185">Reference proteome</keyword>
<dbReference type="GO" id="GO:0016603">
    <property type="term" value="F:glutaminyl-peptide cyclotransferase activity"/>
    <property type="evidence" value="ECO:0007669"/>
    <property type="project" value="InterPro"/>
</dbReference>